<evidence type="ECO:0000313" key="13">
    <source>
        <dbReference type="EMBL" id="KAK7250636.1"/>
    </source>
</evidence>
<feature type="compositionally biased region" description="Polar residues" evidence="9">
    <location>
        <begin position="1376"/>
        <end position="1401"/>
    </location>
</feature>
<evidence type="ECO:0000256" key="1">
    <source>
        <dbReference type="ARBA" id="ARBA00004123"/>
    </source>
</evidence>
<dbReference type="GO" id="GO:0031490">
    <property type="term" value="F:chromatin DNA binding"/>
    <property type="evidence" value="ECO:0007669"/>
    <property type="project" value="TreeGrafter"/>
</dbReference>
<evidence type="ECO:0000256" key="9">
    <source>
        <dbReference type="SAM" id="MobiDB-lite"/>
    </source>
</evidence>
<dbReference type="PROSITE" id="PS50089">
    <property type="entry name" value="ZF_RING_2"/>
    <property type="match status" value="1"/>
</dbReference>
<dbReference type="GO" id="GO:0006357">
    <property type="term" value="P:regulation of transcription by RNA polymerase II"/>
    <property type="evidence" value="ECO:0007669"/>
    <property type="project" value="TreeGrafter"/>
</dbReference>
<dbReference type="InterPro" id="IPR018866">
    <property type="entry name" value="Znf-4CXXC_R1"/>
</dbReference>
<feature type="compositionally biased region" description="Basic residues" evidence="9">
    <location>
        <begin position="66"/>
        <end position="76"/>
    </location>
</feature>
<protein>
    <submittedName>
        <fullName evidence="13">Uncharacterized protein</fullName>
    </submittedName>
</protein>
<feature type="region of interest" description="Disordered" evidence="9">
    <location>
        <begin position="1363"/>
        <end position="1407"/>
    </location>
</feature>
<name>A0AAN9EDE7_CROPI</name>
<feature type="region of interest" description="Disordered" evidence="9">
    <location>
        <begin position="42"/>
        <end position="82"/>
    </location>
</feature>
<comment type="caution">
    <text evidence="13">The sequence shown here is derived from an EMBL/GenBank/DDBJ whole genome shotgun (WGS) entry which is preliminary data.</text>
</comment>
<keyword evidence="3" id="KW-0479">Metal-binding</keyword>
<dbReference type="InterPro" id="IPR045109">
    <property type="entry name" value="LSDs-like"/>
</dbReference>
<feature type="compositionally biased region" description="Basic residues" evidence="9">
    <location>
        <begin position="445"/>
        <end position="457"/>
    </location>
</feature>
<dbReference type="GO" id="GO:0032454">
    <property type="term" value="F:histone H3K9 demethylase activity"/>
    <property type="evidence" value="ECO:0007669"/>
    <property type="project" value="InterPro"/>
</dbReference>
<dbReference type="Proteomes" id="UP001372338">
    <property type="component" value="Unassembled WGS sequence"/>
</dbReference>
<evidence type="ECO:0000259" key="11">
    <source>
        <dbReference type="PROSITE" id="PS51184"/>
    </source>
</evidence>
<dbReference type="PROSITE" id="PS51667">
    <property type="entry name" value="WRC"/>
    <property type="match status" value="1"/>
</dbReference>
<dbReference type="Gene3D" id="2.60.120.650">
    <property type="entry name" value="Cupin"/>
    <property type="match status" value="2"/>
</dbReference>
<dbReference type="EMBL" id="JAYWIO010000007">
    <property type="protein sequence ID" value="KAK7250636.1"/>
    <property type="molecule type" value="Genomic_DNA"/>
</dbReference>
<feature type="compositionally biased region" description="Low complexity" evidence="9">
    <location>
        <begin position="50"/>
        <end position="61"/>
    </location>
</feature>
<dbReference type="SMART" id="SM00384">
    <property type="entry name" value="AT_hook"/>
    <property type="match status" value="6"/>
</dbReference>
<feature type="domain" description="JmjC" evidence="11">
    <location>
        <begin position="1228"/>
        <end position="1724"/>
    </location>
</feature>
<sequence>MDENDPEFRRCTRSGTGGWRCKERARDGRAFCEKHHQHFRHRSYKRKCASSSGSGSGSDSGVVTHNKSKGKRRKTQHGVADGASNHVIEGQSFSLCSGNDDNENRVGGGFGFGGTDGVCGNATVVVSDTGVPSGEAGNINDQGLQAHEWGCKEDTTFFGSSPDFAAPDDDVQHDPNEGLINRKTVPGIEEEVELSNVGAVTSQEVRGKPLNDKNAHEFRGELVRCVGNLGGHGKNVGSVEVPGLNGRSDSGHLQGLNSEKTVLGVEEGVELLSGDALRPPVRRGQSKGFENKNKKLDMTLNEQSVGGNDNAGTDGKSPVISSKNERSIISVEKDKVLPLVMGTGDKGVCPDEVARPKKRGRPKGSKNRKKNVVVVSNVVQVKIAGLKKCGRPKGSKNRNKDVVSISNAVGFTIARPKKRGRPKGSKNRNKEVVSVSNAVGVTIARPKKRGRPKGSKNRNKEVVSVSNAVGVTIARPKKRGRPKGSKVKKKPVVIVGVKIASLKKLGQSNGSINKKNKLMDTGIEVAGEIARLKKRGRPKGSKNKKNIMCVDSEVAELKKFGRSNCSQKKTKTSVPEVENARFVTDGNQELPIQTLGHDEVQNDNIYVQPKHGQPRESKNKKKTNAGTDNEIIIPEVEAGKPKTPGRKGKETSRPLDLEIEATSSNDIDSLKGNHSQERSLRITRHSIRYKQSRVSREQAPVHPTIIDEVVPMDVLHKPVMDVAGQPLKSQKSTRFSKVLSRITPQNIQYKCISMIESEENKKMQSDVLIEFSKESRLTCEIGNVHKRSRERMNKLLPEHKNFQGDGEDGTTYHESESSDFTGDRRKKETGALMCHQCWRNDRSVVICAKCKRKRYCYECITKWYPEKTREEIEIACPFCLGNCNCRLCLKRNISVMTESGEAEKEIKLQKLFYLLNRTLPLLQHIQQEQRSELEVEASMHASLLVEEDIMHSLIDDDDRVYCDNCSTSIVNFHRSCPNPNCRYDLCVTCCMELRNGLHGEDISSSAGEEKAETPHVTSAWRAEINGSIPCPPKAKGGCGTTILSLRRLFEANWVDKLIRNVEGLTVRYQPPIVDLSLRCSVCHSFEVEATQNSVRKAASRENSHDNFLYCPDAVKIGDTEFEHFQWHWRRGEPVIVRNVLEKASGLSWDPMVMWRAFRGAKKILKEAATFKAIDCLDWCEVEINIYQFFKGYLEGRRYRNGWPEMLKLKDWPPSNSFEECLPRHSAEFIAMLPFSDYTHPKSGISNLATKLPAVLKPDLGPKTYIAYGSSDELGRGDSVTKLHCDISDAVNILTHTAEVETPPWQHKIKKKLQKKFAAEDMRELYGRDDKAVGSSRSKQGETCLDIRTDLKILEKEKTIGRDSLLGTEGKEEKLSEQQSRSMSLGQSGPDTAEQWFSSSGDGPSEGIPLELMRSRTCRGEDEKVKTLGTQPSIDKFCSTQDQSTHSLLVDFNIPTPPDMVNHENQRNCIVQSESKSRCMCFEKSPSCTGKNVLGLQVPEKKLSCLKNLSVCENAADSYSFLKDGQNKSRDFPLDESYGHDHGNDIEIYPNTSECNQPCIGTEETIVVHGLNSSVMPCSEIKIGKIESVRNDISSKNFFENVDHLETQHGSAVWDIFRKEDVPKLTEYLKKHHKEFRHVNNLPVNSVIHPIHDQILYLNEKHKTQLKLEFGIEPWTFEQHLGEAVFIPAGCPHQVRNRKSCIKVALDFVSPENVQECIQLTEEFRLLPKNHRSKEDKLEIKKMALYAADVATTEATKLIGGK</sequence>
<evidence type="ECO:0000256" key="8">
    <source>
        <dbReference type="PROSITE-ProRule" id="PRU01002"/>
    </source>
</evidence>
<dbReference type="PANTHER" id="PTHR12549:SF38">
    <property type="entry name" value="JMJC DOMAIN-CONTAINING HISTONE DEMETHYLASE 2, ISOFORM A"/>
    <property type="match status" value="1"/>
</dbReference>
<evidence type="ECO:0000259" key="12">
    <source>
        <dbReference type="PROSITE" id="PS51667"/>
    </source>
</evidence>
<feature type="compositionally biased region" description="Basic residues" evidence="9">
    <location>
        <begin position="356"/>
        <end position="371"/>
    </location>
</feature>
<comment type="subcellular location">
    <subcellularLocation>
        <location evidence="1">Nucleus</location>
    </subcellularLocation>
</comment>
<dbReference type="CDD" id="cd02208">
    <property type="entry name" value="cupin_RmlC-like"/>
    <property type="match status" value="1"/>
</dbReference>
<keyword evidence="7" id="KW-0862">Zinc</keyword>
<dbReference type="InterPro" id="IPR001841">
    <property type="entry name" value="Znf_RING"/>
</dbReference>
<dbReference type="Pfam" id="PF02373">
    <property type="entry name" value="JmjC"/>
    <property type="match status" value="1"/>
</dbReference>
<dbReference type="Pfam" id="PF10497">
    <property type="entry name" value="zf-4CXXC_R1"/>
    <property type="match status" value="1"/>
</dbReference>
<feature type="region of interest" description="Disordered" evidence="9">
    <location>
        <begin position="347"/>
        <end position="372"/>
    </location>
</feature>
<organism evidence="13 14">
    <name type="scientific">Crotalaria pallida</name>
    <name type="common">Smooth rattlebox</name>
    <name type="synonym">Crotalaria striata</name>
    <dbReference type="NCBI Taxonomy" id="3830"/>
    <lineage>
        <taxon>Eukaryota</taxon>
        <taxon>Viridiplantae</taxon>
        <taxon>Streptophyta</taxon>
        <taxon>Embryophyta</taxon>
        <taxon>Tracheophyta</taxon>
        <taxon>Spermatophyta</taxon>
        <taxon>Magnoliopsida</taxon>
        <taxon>eudicotyledons</taxon>
        <taxon>Gunneridae</taxon>
        <taxon>Pentapetalae</taxon>
        <taxon>rosids</taxon>
        <taxon>fabids</taxon>
        <taxon>Fabales</taxon>
        <taxon>Fabaceae</taxon>
        <taxon>Papilionoideae</taxon>
        <taxon>50 kb inversion clade</taxon>
        <taxon>genistoids sensu lato</taxon>
        <taxon>core genistoids</taxon>
        <taxon>Crotalarieae</taxon>
        <taxon>Crotalaria</taxon>
    </lineage>
</organism>
<dbReference type="InterPro" id="IPR003347">
    <property type="entry name" value="JmjC_dom"/>
</dbReference>
<evidence type="ECO:0000256" key="7">
    <source>
        <dbReference type="PROSITE-ProRule" id="PRU00175"/>
    </source>
</evidence>
<dbReference type="SMART" id="SM00558">
    <property type="entry name" value="JmjC"/>
    <property type="match status" value="1"/>
</dbReference>
<feature type="compositionally biased region" description="Basic and acidic residues" evidence="9">
    <location>
        <begin position="668"/>
        <end position="677"/>
    </location>
</feature>
<feature type="compositionally biased region" description="Polar residues" evidence="9">
    <location>
        <begin position="300"/>
        <end position="311"/>
    </location>
</feature>
<evidence type="ECO:0000256" key="3">
    <source>
        <dbReference type="ARBA" id="ARBA00022723"/>
    </source>
</evidence>
<proteinExistence type="inferred from homology"/>
<dbReference type="GO" id="GO:0000785">
    <property type="term" value="C:chromatin"/>
    <property type="evidence" value="ECO:0007669"/>
    <property type="project" value="TreeGrafter"/>
</dbReference>
<dbReference type="InterPro" id="IPR014977">
    <property type="entry name" value="WRC_dom"/>
</dbReference>
<feature type="compositionally biased region" description="Basic and acidic residues" evidence="9">
    <location>
        <begin position="810"/>
        <end position="824"/>
    </location>
</feature>
<feature type="region of interest" description="Disordered" evidence="9">
    <location>
        <begin position="800"/>
        <end position="824"/>
    </location>
</feature>
<feature type="domain" description="RING-type" evidence="10">
    <location>
        <begin position="834"/>
        <end position="879"/>
    </location>
</feature>
<keyword evidence="7" id="KW-0863">Zinc-finger</keyword>
<dbReference type="SUPFAM" id="SSF51197">
    <property type="entry name" value="Clavaminate synthase-like"/>
    <property type="match status" value="1"/>
</dbReference>
<dbReference type="InterPro" id="IPR017956">
    <property type="entry name" value="AT_hook_DNA-bd_motif"/>
</dbReference>
<dbReference type="GO" id="GO:0000118">
    <property type="term" value="C:histone deacetylase complex"/>
    <property type="evidence" value="ECO:0007669"/>
    <property type="project" value="TreeGrafter"/>
</dbReference>
<keyword evidence="6" id="KW-0539">Nucleus</keyword>
<evidence type="ECO:0000313" key="14">
    <source>
        <dbReference type="Proteomes" id="UP001372338"/>
    </source>
</evidence>
<accession>A0AAN9EDE7</accession>
<feature type="domain" description="WRC" evidence="12">
    <location>
        <begin position="5"/>
        <end position="51"/>
    </location>
</feature>
<comment type="caution">
    <text evidence="8">Lacks conserved residue(s) required for the propagation of feature annotation.</text>
</comment>
<feature type="region of interest" description="Disordered" evidence="9">
    <location>
        <begin position="436"/>
        <end position="461"/>
    </location>
</feature>
<feature type="region of interest" description="Disordered" evidence="9">
    <location>
        <begin position="278"/>
        <end position="325"/>
    </location>
</feature>
<dbReference type="PANTHER" id="PTHR12549">
    <property type="entry name" value="JMJC DOMAIN-CONTAINING HISTONE DEMETHYLATION PROTEIN"/>
    <property type="match status" value="1"/>
</dbReference>
<evidence type="ECO:0000256" key="2">
    <source>
        <dbReference type="ARBA" id="ARBA00006801"/>
    </source>
</evidence>
<keyword evidence="4" id="KW-0805">Transcription regulation</keyword>
<feature type="compositionally biased region" description="Basic and acidic residues" evidence="9">
    <location>
        <begin position="647"/>
        <end position="656"/>
    </location>
</feature>
<feature type="region of interest" description="Disordered" evidence="9">
    <location>
        <begin position="607"/>
        <end position="677"/>
    </location>
</feature>
<evidence type="ECO:0000256" key="5">
    <source>
        <dbReference type="ARBA" id="ARBA00023163"/>
    </source>
</evidence>
<evidence type="ECO:0000259" key="10">
    <source>
        <dbReference type="PROSITE" id="PS50089"/>
    </source>
</evidence>
<evidence type="ECO:0000256" key="4">
    <source>
        <dbReference type="ARBA" id="ARBA00023015"/>
    </source>
</evidence>
<dbReference type="PROSITE" id="PS51184">
    <property type="entry name" value="JMJC"/>
    <property type="match status" value="1"/>
</dbReference>
<keyword evidence="14" id="KW-1185">Reference proteome</keyword>
<comment type="similarity">
    <text evidence="2">Belongs to the JARID1 histone demethylase family.</text>
</comment>
<reference evidence="13 14" key="1">
    <citation type="submission" date="2024-01" db="EMBL/GenBank/DDBJ databases">
        <title>The genomes of 5 underutilized Papilionoideae crops provide insights into root nodulation and disease resistanc.</title>
        <authorList>
            <person name="Yuan L."/>
        </authorList>
    </citation>
    <scope>NUCLEOTIDE SEQUENCE [LARGE SCALE GENOMIC DNA]</scope>
    <source>
        <strain evidence="13">ZHUSHIDOU_FW_LH</strain>
        <tissue evidence="13">Leaf</tissue>
    </source>
</reference>
<evidence type="ECO:0000256" key="6">
    <source>
        <dbReference type="ARBA" id="ARBA00023242"/>
    </source>
</evidence>
<gene>
    <name evidence="13" type="ORF">RIF29_33182</name>
</gene>
<keyword evidence="5" id="KW-0804">Transcription</keyword>
<dbReference type="GO" id="GO:0003712">
    <property type="term" value="F:transcription coregulator activity"/>
    <property type="evidence" value="ECO:0007669"/>
    <property type="project" value="TreeGrafter"/>
</dbReference>
<dbReference type="GO" id="GO:0008270">
    <property type="term" value="F:zinc ion binding"/>
    <property type="evidence" value="ECO:0007669"/>
    <property type="project" value="UniProtKB-KW"/>
</dbReference>